<comment type="catalytic activity">
    <reaction evidence="14">
        <text>orotidine 5'-phosphate + H(+) = UMP + CO2</text>
        <dbReference type="Rhea" id="RHEA:11596"/>
        <dbReference type="ChEBI" id="CHEBI:15378"/>
        <dbReference type="ChEBI" id="CHEBI:16526"/>
        <dbReference type="ChEBI" id="CHEBI:57538"/>
        <dbReference type="ChEBI" id="CHEBI:57865"/>
        <dbReference type="EC" id="4.1.1.23"/>
    </reaction>
    <physiologicalReaction direction="left-to-right" evidence="14">
        <dbReference type="Rhea" id="RHEA:11597"/>
    </physiologicalReaction>
</comment>
<reference evidence="21" key="3">
    <citation type="submission" date="2025-08" db="UniProtKB">
        <authorList>
            <consortium name="Ensembl"/>
        </authorList>
    </citation>
    <scope>IDENTIFICATION</scope>
</reference>
<keyword evidence="8" id="KW-0328">Glycosyltransferase</keyword>
<evidence type="ECO:0000256" key="15">
    <source>
        <dbReference type="ARBA" id="ARBA00051700"/>
    </source>
</evidence>
<dbReference type="GO" id="GO:0004590">
    <property type="term" value="F:orotidine-5'-phosphate decarboxylase activity"/>
    <property type="evidence" value="ECO:0007669"/>
    <property type="project" value="UniProtKB-EC"/>
</dbReference>
<dbReference type="InterPro" id="IPR013785">
    <property type="entry name" value="Aldolase_TIM"/>
</dbReference>
<sequence length="473" mass="52138">PITAESLILKLHDVNGVKFGEYKLKSGLLAPIYIHLRVLVSHPALTHQVANLIYERVQEEGLQFDSVCGVPYTALPLATIICSRHELPMLIRRKEAKDYGTKRLVEGSFRQGDTCLIIEDTVTSGTSILETAEVLYKEGLKVTDAIVLMDREQGGVEMLASKGIKLHPIISISQLLRVLQAAERIDAQTAQIVLEFIRDNNTFRYNSPDVFPLELSYSERAKLPNIHPLASKLLKIMEEKQSNLCVSADVTNSEELLQLAESLGPKICMLKTHADILQDYTLAFIQNMQALAEKHNFLIFEDRKFADIGNTVKRQYDGGLYQISSWSHIVNAHAVPGPGVVKGLSAVGKPLGRGCLLIAQMSCQGTLAAGEYTKAAVQMAEEHSDSVMGFICGSKLTERPEFIHMTPGVQMQAGGDLLGQQYTTPEEVIYSKASDVIIVGRGILAASDRVEAAELYRKSGWDAYRKRVGQSSI</sequence>
<dbReference type="Gene3D" id="3.20.20.70">
    <property type="entry name" value="Aldolase class I"/>
    <property type="match status" value="1"/>
</dbReference>
<feature type="active site" description="For OMPdecase activity" evidence="18">
    <location>
        <position position="302"/>
    </location>
</feature>
<feature type="binding site" evidence="19">
    <location>
        <position position="440"/>
    </location>
    <ligand>
        <name>substrate</name>
    </ligand>
</feature>
<dbReference type="NCBIfam" id="TIGR00336">
    <property type="entry name" value="pyrE"/>
    <property type="match status" value="1"/>
</dbReference>
<dbReference type="CDD" id="cd06223">
    <property type="entry name" value="PRTases_typeI"/>
    <property type="match status" value="1"/>
</dbReference>
<dbReference type="CDD" id="cd04725">
    <property type="entry name" value="OMP_decarboxylase_like"/>
    <property type="match status" value="1"/>
</dbReference>
<dbReference type="GO" id="GO:0044205">
    <property type="term" value="P:'de novo' UMP biosynthetic process"/>
    <property type="evidence" value="ECO:0007669"/>
    <property type="project" value="InterPro"/>
</dbReference>
<feature type="active site" description="For OMPdecase activity" evidence="18">
    <location>
        <position position="307"/>
    </location>
</feature>
<comment type="catalytic activity">
    <reaction evidence="15">
        <text>orotidine 5'-phosphate + diphosphate = orotate + 5-phospho-alpha-D-ribose 1-diphosphate</text>
        <dbReference type="Rhea" id="RHEA:10380"/>
        <dbReference type="ChEBI" id="CHEBI:30839"/>
        <dbReference type="ChEBI" id="CHEBI:33019"/>
        <dbReference type="ChEBI" id="CHEBI:57538"/>
        <dbReference type="ChEBI" id="CHEBI:58017"/>
        <dbReference type="EC" id="2.4.2.10"/>
    </reaction>
    <physiologicalReaction direction="right-to-left" evidence="15">
        <dbReference type="Rhea" id="RHEA:10382"/>
    </physiologicalReaction>
</comment>
<feature type="binding site" evidence="19">
    <location>
        <position position="420"/>
    </location>
    <ligand>
        <name>substrate</name>
    </ligand>
</feature>
<evidence type="ECO:0000256" key="4">
    <source>
        <dbReference type="ARBA" id="ARBA00009769"/>
    </source>
</evidence>
<keyword evidence="22" id="KW-1185">Reference proteome</keyword>
<dbReference type="InterPro" id="IPR023031">
    <property type="entry name" value="OPRT"/>
</dbReference>
<dbReference type="GO" id="GO:0006207">
    <property type="term" value="P:'de novo' pyrimidine nucleobase biosynthetic process"/>
    <property type="evidence" value="ECO:0007669"/>
    <property type="project" value="InterPro"/>
</dbReference>
<dbReference type="Proteomes" id="UP000265100">
    <property type="component" value="Chromosome 16"/>
</dbReference>
<evidence type="ECO:0000256" key="16">
    <source>
        <dbReference type="ARBA" id="ARBA00060327"/>
    </source>
</evidence>
<evidence type="ECO:0000256" key="3">
    <source>
        <dbReference type="ARBA" id="ARBA00006221"/>
    </source>
</evidence>
<keyword evidence="13" id="KW-0511">Multifunctional enzyme</keyword>
<dbReference type="SUPFAM" id="SSF51366">
    <property type="entry name" value="Ribulose-phoshate binding barrel"/>
    <property type="match status" value="1"/>
</dbReference>
<evidence type="ECO:0000256" key="14">
    <source>
        <dbReference type="ARBA" id="ARBA00051583"/>
    </source>
</evidence>
<feature type="domain" description="Orotidine 5'-phosphate decarboxylase" evidence="20">
    <location>
        <begin position="243"/>
        <end position="456"/>
    </location>
</feature>
<evidence type="ECO:0000259" key="20">
    <source>
        <dbReference type="SMART" id="SM00934"/>
    </source>
</evidence>
<reference evidence="21 22" key="1">
    <citation type="submission" date="2018-05" db="EMBL/GenBank/DDBJ databases">
        <authorList>
            <person name="Datahose"/>
        </authorList>
    </citation>
    <scope>NUCLEOTIDE SEQUENCE</scope>
</reference>
<dbReference type="PANTHER" id="PTHR19278">
    <property type="entry name" value="OROTATE PHOSPHORIBOSYLTRANSFERASE"/>
    <property type="match status" value="1"/>
</dbReference>
<proteinExistence type="inferred from homology"/>
<comment type="function">
    <text evidence="16">Bifunctional enzyme catalyzing the last two steps of de novo pyrimidine biosynthesis, orotate phosphoribosyltransferase (OPRT), which converts orotate to orotidine-5'-monophosphate (OMP), and orotidine-5'-monophosphate decarboxylase (ODC), the terminal enzymatic reaction that decarboxylates OMP to uridine monophosphate (UMP).</text>
</comment>
<keyword evidence="11" id="KW-0665">Pyrimidine biosynthesis</keyword>
<comment type="pathway">
    <text evidence="2">Pyrimidine metabolism; UMP biosynthesis via de novo pathway; UMP from orotate: step 1/2.</text>
</comment>
<keyword evidence="9" id="KW-0808">Transferase</keyword>
<evidence type="ECO:0000256" key="1">
    <source>
        <dbReference type="ARBA" id="ARBA00004861"/>
    </source>
</evidence>
<dbReference type="InterPro" id="IPR000836">
    <property type="entry name" value="PRTase_dom"/>
</dbReference>
<evidence type="ECO:0000256" key="7">
    <source>
        <dbReference type="ARBA" id="ARBA00015047"/>
    </source>
</evidence>
<dbReference type="Pfam" id="PF00156">
    <property type="entry name" value="Pribosyltran"/>
    <property type="match status" value="1"/>
</dbReference>
<protein>
    <recommendedName>
        <fullName evidence="7">Uridine 5'-monophosphate synthase</fullName>
        <ecNumber evidence="5">2.4.2.10</ecNumber>
        <ecNumber evidence="6">4.1.1.23</ecNumber>
    </recommendedName>
</protein>
<keyword evidence="10" id="KW-0210">Decarboxylase</keyword>
<reference evidence="21" key="4">
    <citation type="submission" date="2025-09" db="UniProtKB">
        <authorList>
            <consortium name="Ensembl"/>
        </authorList>
    </citation>
    <scope>IDENTIFICATION</scope>
</reference>
<feature type="binding site" evidence="19">
    <location>
        <position position="271"/>
    </location>
    <ligand>
        <name>substrate</name>
    </ligand>
</feature>
<feature type="binding site" evidence="19">
    <location>
        <position position="249"/>
    </location>
    <ligand>
        <name>substrate</name>
    </ligand>
</feature>
<dbReference type="FunFam" id="3.20.20.70:FF:000092">
    <property type="entry name" value="Uridine monophosphate synthetase"/>
    <property type="match status" value="1"/>
</dbReference>
<dbReference type="InterPro" id="IPR014732">
    <property type="entry name" value="OMPdecase"/>
</dbReference>
<evidence type="ECO:0000256" key="11">
    <source>
        <dbReference type="ARBA" id="ARBA00022975"/>
    </source>
</evidence>
<dbReference type="Gene3D" id="3.40.50.2020">
    <property type="match status" value="1"/>
</dbReference>
<dbReference type="PROSITE" id="PS00156">
    <property type="entry name" value="OMPDECASE"/>
    <property type="match status" value="1"/>
</dbReference>
<evidence type="ECO:0000256" key="12">
    <source>
        <dbReference type="ARBA" id="ARBA00023239"/>
    </source>
</evidence>
<evidence type="ECO:0000256" key="5">
    <source>
        <dbReference type="ARBA" id="ARBA00011971"/>
    </source>
</evidence>
<evidence type="ECO:0000256" key="10">
    <source>
        <dbReference type="ARBA" id="ARBA00022793"/>
    </source>
</evidence>
<feature type="binding site" evidence="19">
    <location>
        <position position="441"/>
    </location>
    <ligand>
        <name>substrate</name>
    </ligand>
</feature>
<dbReference type="InterPro" id="IPR001754">
    <property type="entry name" value="OMPdeCOase_dom"/>
</dbReference>
<feature type="active site" description="For OMPdecase activity" evidence="18">
    <location>
        <position position="304"/>
    </location>
</feature>
<evidence type="ECO:0000313" key="21">
    <source>
        <dbReference type="Ensembl" id="ENSACLP00000065080.1"/>
    </source>
</evidence>
<evidence type="ECO:0000313" key="22">
    <source>
        <dbReference type="Proteomes" id="UP000265100"/>
    </source>
</evidence>
<feature type="binding site" evidence="19">
    <location>
        <position position="362"/>
    </location>
    <ligand>
        <name>substrate</name>
    </ligand>
</feature>
<evidence type="ECO:0000256" key="19">
    <source>
        <dbReference type="PIRSR" id="PIRSR614732-2"/>
    </source>
</evidence>
<evidence type="ECO:0000256" key="8">
    <source>
        <dbReference type="ARBA" id="ARBA00022676"/>
    </source>
</evidence>
<dbReference type="InterPro" id="IPR011060">
    <property type="entry name" value="RibuloseP-bd_barrel"/>
</dbReference>
<accession>A0AAX7U884</accession>
<organism evidence="21 22">
    <name type="scientific">Astatotilapia calliptera</name>
    <name type="common">Eastern happy</name>
    <name type="synonym">Chromis callipterus</name>
    <dbReference type="NCBI Taxonomy" id="8154"/>
    <lineage>
        <taxon>Eukaryota</taxon>
        <taxon>Metazoa</taxon>
        <taxon>Chordata</taxon>
        <taxon>Craniata</taxon>
        <taxon>Vertebrata</taxon>
        <taxon>Euteleostomi</taxon>
        <taxon>Actinopterygii</taxon>
        <taxon>Neopterygii</taxon>
        <taxon>Teleostei</taxon>
        <taxon>Neoteleostei</taxon>
        <taxon>Acanthomorphata</taxon>
        <taxon>Ovalentaria</taxon>
        <taxon>Cichlomorphae</taxon>
        <taxon>Cichliformes</taxon>
        <taxon>Cichlidae</taxon>
        <taxon>African cichlids</taxon>
        <taxon>Pseudocrenilabrinae</taxon>
        <taxon>Haplochromini</taxon>
        <taxon>Astatotilapia</taxon>
    </lineage>
</organism>
<dbReference type="GeneTree" id="ENSGT00390000001856"/>
<evidence type="ECO:0000256" key="6">
    <source>
        <dbReference type="ARBA" id="ARBA00012321"/>
    </source>
</evidence>
<keyword evidence="12" id="KW-0456">Lyase</keyword>
<comment type="subunit">
    <text evidence="17">Homodimer; dimerization is required for enzymatic activity.</text>
</comment>
<dbReference type="InterPro" id="IPR004467">
    <property type="entry name" value="Or_phspho_trans_dom"/>
</dbReference>
<comment type="pathway">
    <text evidence="1">Pyrimidine metabolism; UMP biosynthesis via de novo pathway; UMP from orotate: step 2/2.</text>
</comment>
<evidence type="ECO:0000256" key="13">
    <source>
        <dbReference type="ARBA" id="ARBA00023268"/>
    </source>
</evidence>
<dbReference type="SMART" id="SM00934">
    <property type="entry name" value="OMPdecase"/>
    <property type="match status" value="1"/>
</dbReference>
<evidence type="ECO:0000256" key="2">
    <source>
        <dbReference type="ARBA" id="ARBA00004889"/>
    </source>
</evidence>
<evidence type="ECO:0000256" key="18">
    <source>
        <dbReference type="PIRSR" id="PIRSR614732-1"/>
    </source>
</evidence>
<evidence type="ECO:0000256" key="9">
    <source>
        <dbReference type="ARBA" id="ARBA00022679"/>
    </source>
</evidence>
<gene>
    <name evidence="21" type="primary">UMPS</name>
</gene>
<dbReference type="Ensembl" id="ENSACLT00000057526.1">
    <property type="protein sequence ID" value="ENSACLP00000065080.1"/>
    <property type="gene ID" value="ENSACLG00000008544.2"/>
</dbReference>
<dbReference type="InterPro" id="IPR018089">
    <property type="entry name" value="OMPdecase_AS"/>
</dbReference>
<comment type="similarity">
    <text evidence="3">In the N-terminal section; belongs to the purine/pyrimidine phosphoribosyltransferase family.</text>
</comment>
<comment type="similarity">
    <text evidence="4">In the C-terminal section; belongs to the OMP decarboxylase family.</text>
</comment>
<dbReference type="AlphaFoldDB" id="A0AAX7U884"/>
<dbReference type="EC" id="2.4.2.10" evidence="5"/>
<dbReference type="SUPFAM" id="SSF53271">
    <property type="entry name" value="PRTase-like"/>
    <property type="match status" value="1"/>
</dbReference>
<dbReference type="FunFam" id="3.40.50.2020:FF:000025">
    <property type="entry name" value="Uridine monophosphate synthetase"/>
    <property type="match status" value="1"/>
</dbReference>
<dbReference type="NCBIfam" id="TIGR01740">
    <property type="entry name" value="pyrF"/>
    <property type="match status" value="1"/>
</dbReference>
<reference evidence="22" key="2">
    <citation type="submission" date="2023-03" db="EMBL/GenBank/DDBJ databases">
        <authorList>
            <consortium name="Wellcome Sanger Institute Data Sharing"/>
        </authorList>
    </citation>
    <scope>NUCLEOTIDE SEQUENCE [LARGE SCALE GENOMIC DNA]</scope>
</reference>
<dbReference type="PANTHER" id="PTHR19278:SF9">
    <property type="entry name" value="URIDINE 5'-MONOPHOSPHATE SYNTHASE"/>
    <property type="match status" value="1"/>
</dbReference>
<evidence type="ECO:0000256" key="17">
    <source>
        <dbReference type="ARBA" id="ARBA00063898"/>
    </source>
</evidence>
<dbReference type="InterPro" id="IPR029057">
    <property type="entry name" value="PRTase-like"/>
</dbReference>
<name>A0AAX7U884_ASTCA</name>
<dbReference type="GO" id="GO:0004588">
    <property type="term" value="F:orotate phosphoribosyltransferase activity"/>
    <property type="evidence" value="ECO:0007669"/>
    <property type="project" value="UniProtKB-EC"/>
</dbReference>
<dbReference type="EC" id="4.1.1.23" evidence="6"/>
<dbReference type="HAMAP" id="MF_01208">
    <property type="entry name" value="PyrE"/>
    <property type="match status" value="1"/>
</dbReference>
<dbReference type="Pfam" id="PF00215">
    <property type="entry name" value="OMPdecase"/>
    <property type="match status" value="1"/>
</dbReference>